<dbReference type="GO" id="GO:0005886">
    <property type="term" value="C:plasma membrane"/>
    <property type="evidence" value="ECO:0007669"/>
    <property type="project" value="TreeGrafter"/>
</dbReference>
<dbReference type="SMART" id="SM00387">
    <property type="entry name" value="HATPase_c"/>
    <property type="match status" value="1"/>
</dbReference>
<feature type="transmembrane region" description="Helical" evidence="7">
    <location>
        <begin position="47"/>
        <end position="66"/>
    </location>
</feature>
<dbReference type="EC" id="2.7.13.3" evidence="2"/>
<dbReference type="InterPro" id="IPR011006">
    <property type="entry name" value="CheY-like_superfamily"/>
</dbReference>
<feature type="transmembrane region" description="Helical" evidence="7">
    <location>
        <begin position="113"/>
        <end position="131"/>
    </location>
</feature>
<dbReference type="Gene3D" id="3.40.50.2300">
    <property type="match status" value="1"/>
</dbReference>
<dbReference type="OrthoDB" id="9764438at2"/>
<name>M7CTF9_9GAMM</name>
<sequence>MNASEIEQRTAQAALEPYIESMGRTALLTTVVPITFAGILWPEVGRTSLLVWLLLVLTVIGIRYLASTAYEKKQSDFRESGRWCRRMLMISLSLGLLWAFAILNFFAESSPPHQVFTITIAVTLGIGSISAGTHWLPLYYVYGLPILLALTVRLAMVGTLPYLALSGMMFLALLACVVFVKKLNSVVHSEMILRHESAELADQLKIKTEEAEESVYAKSRVLAAASHDLRQPLHALSLFFDALKEPQPAAEQSRIFKRIDVSIEALRKLFDALFDMSRLDANVVHPELSHFDIRQCLEDLQEEYRKEAEKRQLRLRVRAVSCPIESDRALLQRILRNLISNSLRYTQHGGVLISARKRQSSVLIQVWDTGIGIPKESREKAFMEFQQLQSGTTGNDKGLGFGLAIVRRLCDLLGYPLTLRSAVGRGSVMSLEVPIGDKESVGHTVSENQHALLKNPGQRVMVIDDDPSILNAMHTLLTAWGFKVDTATSYSEAMALKQHDAPAPHLILSDLSLQNQENGIEVIRQFRNRYQREIPGILISGTTDPKQLREARASGLHMIQKPISPPLLRSIIQHQLSLASTD</sequence>
<dbReference type="RefSeq" id="WP_008939349.1">
    <property type="nucleotide sequence ID" value="NZ_APAT01000015.1"/>
</dbReference>
<keyword evidence="5" id="KW-0418">Kinase</keyword>
<dbReference type="GO" id="GO:0009927">
    <property type="term" value="F:histidine phosphotransfer kinase activity"/>
    <property type="evidence" value="ECO:0007669"/>
    <property type="project" value="TreeGrafter"/>
</dbReference>
<dbReference type="InterPro" id="IPR003661">
    <property type="entry name" value="HisK_dim/P_dom"/>
</dbReference>
<dbReference type="InterPro" id="IPR004358">
    <property type="entry name" value="Sig_transdc_His_kin-like_C"/>
</dbReference>
<dbReference type="Gene3D" id="1.10.287.130">
    <property type="match status" value="1"/>
</dbReference>
<keyword evidence="11" id="KW-1185">Reference proteome</keyword>
<comment type="caution">
    <text evidence="10">The sequence shown here is derived from an EMBL/GenBank/DDBJ whole genome shotgun (WGS) entry which is preliminary data.</text>
</comment>
<protein>
    <recommendedName>
        <fullName evidence="2">histidine kinase</fullName>
        <ecNumber evidence="2">2.7.13.3</ecNumber>
    </recommendedName>
</protein>
<dbReference type="SUPFAM" id="SSF52172">
    <property type="entry name" value="CheY-like"/>
    <property type="match status" value="1"/>
</dbReference>
<dbReference type="InterPro" id="IPR036890">
    <property type="entry name" value="HATPase_C_sf"/>
</dbReference>
<evidence type="ECO:0000256" key="5">
    <source>
        <dbReference type="ARBA" id="ARBA00022777"/>
    </source>
</evidence>
<dbReference type="Pfam" id="PF00512">
    <property type="entry name" value="HisKA"/>
    <property type="match status" value="1"/>
</dbReference>
<dbReference type="InterPro" id="IPR005467">
    <property type="entry name" value="His_kinase_dom"/>
</dbReference>
<dbReference type="Proteomes" id="UP000011960">
    <property type="component" value="Unassembled WGS sequence"/>
</dbReference>
<comment type="catalytic activity">
    <reaction evidence="1">
        <text>ATP + protein L-histidine = ADP + protein N-phospho-L-histidine.</text>
        <dbReference type="EC" id="2.7.13.3"/>
    </reaction>
</comment>
<keyword evidence="7" id="KW-1133">Transmembrane helix</keyword>
<dbReference type="EMBL" id="APAT01000015">
    <property type="protein sequence ID" value="EMP56404.1"/>
    <property type="molecule type" value="Genomic_DNA"/>
</dbReference>
<accession>M7CTF9</accession>
<dbReference type="GO" id="GO:0000155">
    <property type="term" value="F:phosphorelay sensor kinase activity"/>
    <property type="evidence" value="ECO:0007669"/>
    <property type="project" value="InterPro"/>
</dbReference>
<dbReference type="AlphaFoldDB" id="M7CTF9"/>
<dbReference type="SUPFAM" id="SSF55874">
    <property type="entry name" value="ATPase domain of HSP90 chaperone/DNA topoisomerase II/histidine kinase"/>
    <property type="match status" value="1"/>
</dbReference>
<evidence type="ECO:0000256" key="4">
    <source>
        <dbReference type="ARBA" id="ARBA00022679"/>
    </source>
</evidence>
<evidence type="ECO:0000256" key="1">
    <source>
        <dbReference type="ARBA" id="ARBA00000085"/>
    </source>
</evidence>
<feature type="transmembrane region" description="Helical" evidence="7">
    <location>
        <begin position="138"/>
        <end position="156"/>
    </location>
</feature>
<dbReference type="PRINTS" id="PR00344">
    <property type="entry name" value="BCTRLSENSOR"/>
</dbReference>
<evidence type="ECO:0000313" key="10">
    <source>
        <dbReference type="EMBL" id="EMP56404.1"/>
    </source>
</evidence>
<dbReference type="PROSITE" id="PS50109">
    <property type="entry name" value="HIS_KIN"/>
    <property type="match status" value="1"/>
</dbReference>
<dbReference type="SMART" id="SM00388">
    <property type="entry name" value="HisKA"/>
    <property type="match status" value="1"/>
</dbReference>
<keyword evidence="4" id="KW-0808">Transferase</keyword>
<dbReference type="STRING" id="1288826.MSNKSG1_11033"/>
<dbReference type="PANTHER" id="PTHR43047">
    <property type="entry name" value="TWO-COMPONENT HISTIDINE PROTEIN KINASE"/>
    <property type="match status" value="1"/>
</dbReference>
<dbReference type="PATRIC" id="fig|1288826.3.peg.2182"/>
<dbReference type="FunFam" id="3.30.565.10:FF:000049">
    <property type="entry name" value="Two-component sensor histidine kinase"/>
    <property type="match status" value="1"/>
</dbReference>
<dbReference type="CDD" id="cd00082">
    <property type="entry name" value="HisKA"/>
    <property type="match status" value="1"/>
</dbReference>
<evidence type="ECO:0000256" key="3">
    <source>
        <dbReference type="ARBA" id="ARBA00022553"/>
    </source>
</evidence>
<dbReference type="PROSITE" id="PS50110">
    <property type="entry name" value="RESPONSE_REGULATORY"/>
    <property type="match status" value="1"/>
</dbReference>
<feature type="domain" description="Response regulatory" evidence="9">
    <location>
        <begin position="459"/>
        <end position="576"/>
    </location>
</feature>
<dbReference type="Gene3D" id="3.30.565.10">
    <property type="entry name" value="Histidine kinase-like ATPase, C-terminal domain"/>
    <property type="match status" value="1"/>
</dbReference>
<evidence type="ECO:0000259" key="8">
    <source>
        <dbReference type="PROSITE" id="PS50109"/>
    </source>
</evidence>
<dbReference type="CDD" id="cd00156">
    <property type="entry name" value="REC"/>
    <property type="match status" value="1"/>
</dbReference>
<feature type="transmembrane region" description="Helical" evidence="7">
    <location>
        <begin position="87"/>
        <end position="107"/>
    </location>
</feature>
<evidence type="ECO:0000256" key="2">
    <source>
        <dbReference type="ARBA" id="ARBA00012438"/>
    </source>
</evidence>
<dbReference type="PANTHER" id="PTHR43047:SF9">
    <property type="entry name" value="HISTIDINE KINASE"/>
    <property type="match status" value="1"/>
</dbReference>
<keyword evidence="7" id="KW-0472">Membrane</keyword>
<dbReference type="InterPro" id="IPR036097">
    <property type="entry name" value="HisK_dim/P_sf"/>
</dbReference>
<dbReference type="InterPro" id="IPR001789">
    <property type="entry name" value="Sig_transdc_resp-reg_receiver"/>
</dbReference>
<feature type="transmembrane region" description="Helical" evidence="7">
    <location>
        <begin position="21"/>
        <end position="41"/>
    </location>
</feature>
<evidence type="ECO:0000259" key="9">
    <source>
        <dbReference type="PROSITE" id="PS50110"/>
    </source>
</evidence>
<feature type="modified residue" description="4-aspartylphosphate" evidence="6">
    <location>
        <position position="510"/>
    </location>
</feature>
<dbReference type="eggNOG" id="COG2205">
    <property type="taxonomic scope" value="Bacteria"/>
</dbReference>
<evidence type="ECO:0000313" key="11">
    <source>
        <dbReference type="Proteomes" id="UP000011960"/>
    </source>
</evidence>
<feature type="domain" description="Histidine kinase" evidence="8">
    <location>
        <begin position="224"/>
        <end position="437"/>
    </location>
</feature>
<proteinExistence type="predicted"/>
<reference evidence="10 11" key="1">
    <citation type="journal article" date="2013" name="Genome Announc.">
        <title>Genome Sequence of Hydrothermal Arsenic-Respiring Bacterium Marinobacter santoriniensis NKSG1T.</title>
        <authorList>
            <person name="Handley K.M."/>
            <person name="Upton M."/>
            <person name="Beatson S.A."/>
            <person name="Hery M."/>
            <person name="Lloyd J.R."/>
        </authorList>
    </citation>
    <scope>NUCLEOTIDE SEQUENCE [LARGE SCALE GENOMIC DNA]</scope>
    <source>
        <strain evidence="10 11">NKSG1</strain>
    </source>
</reference>
<dbReference type="InterPro" id="IPR003594">
    <property type="entry name" value="HATPase_dom"/>
</dbReference>
<dbReference type="Pfam" id="PF02518">
    <property type="entry name" value="HATPase_c"/>
    <property type="match status" value="1"/>
</dbReference>
<keyword evidence="3 6" id="KW-0597">Phosphoprotein</keyword>
<keyword evidence="7" id="KW-0812">Transmembrane</keyword>
<evidence type="ECO:0000256" key="7">
    <source>
        <dbReference type="SAM" id="Phobius"/>
    </source>
</evidence>
<evidence type="ECO:0000256" key="6">
    <source>
        <dbReference type="PROSITE-ProRule" id="PRU00169"/>
    </source>
</evidence>
<dbReference type="SUPFAM" id="SSF47384">
    <property type="entry name" value="Homodimeric domain of signal transducing histidine kinase"/>
    <property type="match status" value="1"/>
</dbReference>
<gene>
    <name evidence="10" type="ORF">MSNKSG1_11033</name>
</gene>
<organism evidence="10 11">
    <name type="scientific">Marinobacter santoriniensis NKSG1</name>
    <dbReference type="NCBI Taxonomy" id="1288826"/>
    <lineage>
        <taxon>Bacteria</taxon>
        <taxon>Pseudomonadati</taxon>
        <taxon>Pseudomonadota</taxon>
        <taxon>Gammaproteobacteria</taxon>
        <taxon>Pseudomonadales</taxon>
        <taxon>Marinobacteraceae</taxon>
        <taxon>Marinobacter</taxon>
    </lineage>
</organism>
<dbReference type="Pfam" id="PF00072">
    <property type="entry name" value="Response_reg"/>
    <property type="match status" value="1"/>
</dbReference>
<dbReference type="SMART" id="SM00448">
    <property type="entry name" value="REC"/>
    <property type="match status" value="1"/>
</dbReference>